<proteinExistence type="predicted"/>
<name>A0A7C1VVW3_9GAMM</name>
<dbReference type="EMBL" id="DRHY01000046">
    <property type="protein sequence ID" value="HEC73099.1"/>
    <property type="molecule type" value="Genomic_DNA"/>
</dbReference>
<comment type="caution">
    <text evidence="1">The sequence shown here is derived from an EMBL/GenBank/DDBJ whole genome shotgun (WGS) entry which is preliminary data.</text>
</comment>
<dbReference type="AlphaFoldDB" id="A0A7C1VVW3"/>
<organism evidence="1">
    <name type="scientific">Methylophaga aminisulfidivorans</name>
    <dbReference type="NCBI Taxonomy" id="230105"/>
    <lineage>
        <taxon>Bacteria</taxon>
        <taxon>Pseudomonadati</taxon>
        <taxon>Pseudomonadota</taxon>
        <taxon>Gammaproteobacteria</taxon>
        <taxon>Thiotrichales</taxon>
        <taxon>Piscirickettsiaceae</taxon>
        <taxon>Methylophaga</taxon>
    </lineage>
</organism>
<accession>A0A7C1VVW3</accession>
<sequence>MLSKSVLAAIVGLMKRGGGGDVNLSGGKVYDSAEGDLTTVRLRNHGVTGSSTIKLGGIACTNIVVIDADNFTVEGPSDDLKHGTTYSLEIS</sequence>
<dbReference type="Proteomes" id="UP000886384">
    <property type="component" value="Unassembled WGS sequence"/>
</dbReference>
<protein>
    <submittedName>
        <fullName evidence="1">Uncharacterized protein</fullName>
    </submittedName>
</protein>
<evidence type="ECO:0000313" key="1">
    <source>
        <dbReference type="EMBL" id="HEC73099.1"/>
    </source>
</evidence>
<gene>
    <name evidence="1" type="ORF">ENI26_01865</name>
</gene>
<reference evidence="1" key="1">
    <citation type="journal article" date="2020" name="mSystems">
        <title>Genome- and Community-Level Interaction Insights into Carbon Utilization and Element Cycling Functions of Hydrothermarchaeota in Hydrothermal Sediment.</title>
        <authorList>
            <person name="Zhou Z."/>
            <person name="Liu Y."/>
            <person name="Xu W."/>
            <person name="Pan J."/>
            <person name="Luo Z.H."/>
            <person name="Li M."/>
        </authorList>
    </citation>
    <scope>NUCLEOTIDE SEQUENCE [LARGE SCALE GENOMIC DNA]</scope>
    <source>
        <strain evidence="1">HyVt-380</strain>
    </source>
</reference>